<evidence type="ECO:0000313" key="2">
    <source>
        <dbReference type="Proteomes" id="UP000186657"/>
    </source>
</evidence>
<gene>
    <name evidence="1" type="ORF">BJP37_15790</name>
</gene>
<comment type="caution">
    <text evidence="1">The sequence shown here is derived from an EMBL/GenBank/DDBJ whole genome shotgun (WGS) entry which is preliminary data.</text>
</comment>
<reference evidence="1 2" key="1">
    <citation type="submission" date="2016-10" db="EMBL/GenBank/DDBJ databases">
        <title>Comparative genomics uncovers the prolific and rare metabolic potential of the cyanobacterial genus Moorea.</title>
        <authorList>
            <person name="Leao T."/>
            <person name="Castelao G."/>
            <person name="Korobeynikov A."/>
            <person name="Monroe E.A."/>
            <person name="Podell S."/>
            <person name="Glukhov E."/>
            <person name="Allen E."/>
            <person name="Gerwick W.H."/>
            <person name="Gerwick L."/>
        </authorList>
    </citation>
    <scope>NUCLEOTIDE SEQUENCE [LARGE SCALE GENOMIC DNA]</scope>
    <source>
        <strain evidence="1 2">PNG5-198</strain>
    </source>
</reference>
<organism evidence="1 2">
    <name type="scientific">Moorena bouillonii PNG</name>
    <dbReference type="NCBI Taxonomy" id="568701"/>
    <lineage>
        <taxon>Bacteria</taxon>
        <taxon>Bacillati</taxon>
        <taxon>Cyanobacteriota</taxon>
        <taxon>Cyanophyceae</taxon>
        <taxon>Coleofasciculales</taxon>
        <taxon>Coleofasciculaceae</taxon>
        <taxon>Moorena</taxon>
    </lineage>
</organism>
<dbReference type="RefSeq" id="WP_075900369.1">
    <property type="nucleotide sequence ID" value="NZ_MKZS01000001.1"/>
</dbReference>
<protein>
    <submittedName>
        <fullName evidence="1">Uncharacterized protein</fullName>
    </submittedName>
</protein>
<sequence>MLLNKVILNKVNGICYKLDISILYQSEVGIKCFNQLLSSDILKYFCVGEIKSLQLESLYLCADGLKDSHTLVNTNIVDSPHFDLMKNLKNNKDVMDSSYVKRVNRGILDFRSPRKVNHNYIAFLKTKYQEKMNSIKIGNYEPIKVFNVDGRYFIADGKHTAACCALIGVEAKVIHLSKVIYDSFWIWVYKKMLKNSNEYKKNIEFFKSALRDYA</sequence>
<evidence type="ECO:0000313" key="1">
    <source>
        <dbReference type="EMBL" id="OLT60272.1"/>
    </source>
</evidence>
<dbReference type="AlphaFoldDB" id="A0A1U7N2V0"/>
<dbReference type="Proteomes" id="UP000186657">
    <property type="component" value="Unassembled WGS sequence"/>
</dbReference>
<proteinExistence type="predicted"/>
<accession>A0A1U7N2V0</accession>
<dbReference type="EMBL" id="MKZS01000001">
    <property type="protein sequence ID" value="OLT60272.1"/>
    <property type="molecule type" value="Genomic_DNA"/>
</dbReference>
<keyword evidence="2" id="KW-1185">Reference proteome</keyword>
<name>A0A1U7N2V0_9CYAN</name>